<organism evidence="2 3">
    <name type="scientific">Aegilops tauschii subsp. strangulata</name>
    <name type="common">Goatgrass</name>
    <dbReference type="NCBI Taxonomy" id="200361"/>
    <lineage>
        <taxon>Eukaryota</taxon>
        <taxon>Viridiplantae</taxon>
        <taxon>Streptophyta</taxon>
        <taxon>Embryophyta</taxon>
        <taxon>Tracheophyta</taxon>
        <taxon>Spermatophyta</taxon>
        <taxon>Magnoliopsida</taxon>
        <taxon>Liliopsida</taxon>
        <taxon>Poales</taxon>
        <taxon>Poaceae</taxon>
        <taxon>BOP clade</taxon>
        <taxon>Pooideae</taxon>
        <taxon>Triticodae</taxon>
        <taxon>Triticeae</taxon>
        <taxon>Triticinae</taxon>
        <taxon>Aegilops</taxon>
    </lineage>
</organism>
<dbReference type="AlphaFoldDB" id="A0A453RFD9"/>
<dbReference type="Proteomes" id="UP000015105">
    <property type="component" value="Chromosome 7D"/>
</dbReference>
<keyword evidence="3" id="KW-1185">Reference proteome</keyword>
<reference evidence="3" key="1">
    <citation type="journal article" date="2014" name="Science">
        <title>Ancient hybridizations among the ancestral genomes of bread wheat.</title>
        <authorList>
            <consortium name="International Wheat Genome Sequencing Consortium,"/>
            <person name="Marcussen T."/>
            <person name="Sandve S.R."/>
            <person name="Heier L."/>
            <person name="Spannagl M."/>
            <person name="Pfeifer M."/>
            <person name="Jakobsen K.S."/>
            <person name="Wulff B.B."/>
            <person name="Steuernagel B."/>
            <person name="Mayer K.F."/>
            <person name="Olsen O.A."/>
        </authorList>
    </citation>
    <scope>NUCLEOTIDE SEQUENCE [LARGE SCALE GENOMIC DNA]</scope>
    <source>
        <strain evidence="3">cv. AL8/78</strain>
    </source>
</reference>
<reference evidence="2" key="3">
    <citation type="journal article" date="2017" name="Nature">
        <title>Genome sequence of the progenitor of the wheat D genome Aegilops tauschii.</title>
        <authorList>
            <person name="Luo M.C."/>
            <person name="Gu Y.Q."/>
            <person name="Puiu D."/>
            <person name="Wang H."/>
            <person name="Twardziok S.O."/>
            <person name="Deal K.R."/>
            <person name="Huo N."/>
            <person name="Zhu T."/>
            <person name="Wang L."/>
            <person name="Wang Y."/>
            <person name="McGuire P.E."/>
            <person name="Liu S."/>
            <person name="Long H."/>
            <person name="Ramasamy R.K."/>
            <person name="Rodriguez J.C."/>
            <person name="Van S.L."/>
            <person name="Yuan L."/>
            <person name="Wang Z."/>
            <person name="Xia Z."/>
            <person name="Xiao L."/>
            <person name="Anderson O.D."/>
            <person name="Ouyang S."/>
            <person name="Liang Y."/>
            <person name="Zimin A.V."/>
            <person name="Pertea G."/>
            <person name="Qi P."/>
            <person name="Bennetzen J.L."/>
            <person name="Dai X."/>
            <person name="Dawson M.W."/>
            <person name="Muller H.G."/>
            <person name="Kugler K."/>
            <person name="Rivarola-Duarte L."/>
            <person name="Spannagl M."/>
            <person name="Mayer K.F.X."/>
            <person name="Lu F.H."/>
            <person name="Bevan M.W."/>
            <person name="Leroy P."/>
            <person name="Li P."/>
            <person name="You F.M."/>
            <person name="Sun Q."/>
            <person name="Liu Z."/>
            <person name="Lyons E."/>
            <person name="Wicker T."/>
            <person name="Salzberg S.L."/>
            <person name="Devos K.M."/>
            <person name="Dvorak J."/>
        </authorList>
    </citation>
    <scope>NUCLEOTIDE SEQUENCE [LARGE SCALE GENOMIC DNA]</scope>
    <source>
        <strain evidence="2">cv. AL8/78</strain>
    </source>
</reference>
<reference evidence="2" key="4">
    <citation type="submission" date="2019-03" db="UniProtKB">
        <authorList>
            <consortium name="EnsemblPlants"/>
        </authorList>
    </citation>
    <scope>IDENTIFICATION</scope>
</reference>
<reference evidence="2" key="5">
    <citation type="journal article" date="2021" name="G3 (Bethesda)">
        <title>Aegilops tauschii genome assembly Aet v5.0 features greater sequence contiguity and improved annotation.</title>
        <authorList>
            <person name="Wang L."/>
            <person name="Zhu T."/>
            <person name="Rodriguez J.C."/>
            <person name="Deal K.R."/>
            <person name="Dubcovsky J."/>
            <person name="McGuire P.E."/>
            <person name="Lux T."/>
            <person name="Spannagl M."/>
            <person name="Mayer K.F.X."/>
            <person name="Baldrich P."/>
            <person name="Meyers B.C."/>
            <person name="Huo N."/>
            <person name="Gu Y.Q."/>
            <person name="Zhou H."/>
            <person name="Devos K.M."/>
            <person name="Bennetzen J.L."/>
            <person name="Unver T."/>
            <person name="Budak H."/>
            <person name="Gulick P.J."/>
            <person name="Galiba G."/>
            <person name="Kalapos B."/>
            <person name="Nelson D.R."/>
            <person name="Li P."/>
            <person name="You F.M."/>
            <person name="Luo M.C."/>
            <person name="Dvorak J."/>
        </authorList>
    </citation>
    <scope>NUCLEOTIDE SEQUENCE [LARGE SCALE GENOMIC DNA]</scope>
    <source>
        <strain evidence="2">cv. AL8/78</strain>
    </source>
</reference>
<reference evidence="3" key="2">
    <citation type="journal article" date="2017" name="Nat. Plants">
        <title>The Aegilops tauschii genome reveals multiple impacts of transposons.</title>
        <authorList>
            <person name="Zhao G."/>
            <person name="Zou C."/>
            <person name="Li K."/>
            <person name="Wang K."/>
            <person name="Li T."/>
            <person name="Gao L."/>
            <person name="Zhang X."/>
            <person name="Wang H."/>
            <person name="Yang Z."/>
            <person name="Liu X."/>
            <person name="Jiang W."/>
            <person name="Mao L."/>
            <person name="Kong X."/>
            <person name="Jiao Y."/>
            <person name="Jia J."/>
        </authorList>
    </citation>
    <scope>NUCLEOTIDE SEQUENCE [LARGE SCALE GENOMIC DNA]</scope>
    <source>
        <strain evidence="3">cv. AL8/78</strain>
    </source>
</reference>
<evidence type="ECO:0000313" key="2">
    <source>
        <dbReference type="EnsemblPlants" id="AET7Gv20564900.38"/>
    </source>
</evidence>
<dbReference type="Gramene" id="AET7Gv20564900.38">
    <property type="protein sequence ID" value="AET7Gv20564900.38"/>
    <property type="gene ID" value="AET7Gv20564900"/>
</dbReference>
<feature type="region of interest" description="Disordered" evidence="1">
    <location>
        <begin position="1"/>
        <end position="43"/>
    </location>
</feature>
<feature type="compositionally biased region" description="Polar residues" evidence="1">
    <location>
        <begin position="1"/>
        <end position="10"/>
    </location>
</feature>
<proteinExistence type="predicted"/>
<sequence length="107" mass="11295">THLSFPSTQPLLPFSEKHHPSTWIGSRDRRAMSPPTPTPASGGRLDLDGVLVALLTICVIWADGFISSHVCEKLMAETPHSVLAVDHLVDPPPPHLAGGISSAASTS</sequence>
<name>A0A453RFD9_AEGTS</name>
<dbReference type="EnsemblPlants" id="AET7Gv20564900.38">
    <property type="protein sequence ID" value="AET7Gv20564900.38"/>
    <property type="gene ID" value="AET7Gv20564900"/>
</dbReference>
<evidence type="ECO:0000313" key="3">
    <source>
        <dbReference type="Proteomes" id="UP000015105"/>
    </source>
</evidence>
<accession>A0A453RFD9</accession>
<evidence type="ECO:0000256" key="1">
    <source>
        <dbReference type="SAM" id="MobiDB-lite"/>
    </source>
</evidence>
<protein>
    <submittedName>
        <fullName evidence="2">Uncharacterized protein</fullName>
    </submittedName>
</protein>